<feature type="signal peptide" evidence="1">
    <location>
        <begin position="1"/>
        <end position="21"/>
    </location>
</feature>
<proteinExistence type="predicted"/>
<evidence type="ECO:0000256" key="1">
    <source>
        <dbReference type="SAM" id="SignalP"/>
    </source>
</evidence>
<reference evidence="2 3" key="1">
    <citation type="submission" date="2020-03" db="EMBL/GenBank/DDBJ databases">
        <title>Genomic Encyclopedia of Type Strains, Phase IV (KMG-IV): sequencing the most valuable type-strain genomes for metagenomic binning, comparative biology and taxonomic classification.</title>
        <authorList>
            <person name="Goeker M."/>
        </authorList>
    </citation>
    <scope>NUCLEOTIDE SEQUENCE [LARGE SCALE GENOMIC DNA]</scope>
    <source>
        <strain evidence="2 3">DSM 19867</strain>
    </source>
</reference>
<evidence type="ECO:0000313" key="2">
    <source>
        <dbReference type="EMBL" id="NIK90424.1"/>
    </source>
</evidence>
<accession>A0A846N330</accession>
<feature type="chain" id="PRO_5032296887" evidence="1">
    <location>
        <begin position="22"/>
        <end position="143"/>
    </location>
</feature>
<dbReference type="Proteomes" id="UP000570514">
    <property type="component" value="Unassembled WGS sequence"/>
</dbReference>
<gene>
    <name evidence="2" type="ORF">FHS83_003742</name>
</gene>
<keyword evidence="3" id="KW-1185">Reference proteome</keyword>
<protein>
    <submittedName>
        <fullName evidence="2">Uncharacterized protein</fullName>
    </submittedName>
</protein>
<dbReference type="EMBL" id="JAASRM010000001">
    <property type="protein sequence ID" value="NIK90424.1"/>
    <property type="molecule type" value="Genomic_DNA"/>
</dbReference>
<evidence type="ECO:0000313" key="3">
    <source>
        <dbReference type="Proteomes" id="UP000570514"/>
    </source>
</evidence>
<organism evidence="2 3">
    <name type="scientific">Rhizomicrobium palustre</name>
    <dbReference type="NCBI Taxonomy" id="189966"/>
    <lineage>
        <taxon>Bacteria</taxon>
        <taxon>Pseudomonadati</taxon>
        <taxon>Pseudomonadota</taxon>
        <taxon>Alphaproteobacteria</taxon>
        <taxon>Micropepsales</taxon>
        <taxon>Micropepsaceae</taxon>
        <taxon>Rhizomicrobium</taxon>
    </lineage>
</organism>
<name>A0A846N330_9PROT</name>
<sequence length="143" mass="15205">MQKTAALATAAALLFSATAGATPITDWKEVSKVAGAIPTAAGAPLLKRMESCKMKIHKDTSWIETRNVAWRDYGAKPGDTVLKLVFDVPPVPKQPGPTAPNLPQLNVVAVWVISKGKASPLSTWANALQNRPVPLGYDDSNNC</sequence>
<dbReference type="AlphaFoldDB" id="A0A846N330"/>
<keyword evidence="1" id="KW-0732">Signal</keyword>
<comment type="caution">
    <text evidence="2">The sequence shown here is derived from an EMBL/GenBank/DDBJ whole genome shotgun (WGS) entry which is preliminary data.</text>
</comment>
<dbReference type="RefSeq" id="WP_167084967.1">
    <property type="nucleotide sequence ID" value="NZ_BAAADC010000001.1"/>
</dbReference>